<dbReference type="AlphaFoldDB" id="A0A348B6R7"/>
<keyword evidence="2" id="KW-0238">DNA-binding</keyword>
<dbReference type="GO" id="GO:0003700">
    <property type="term" value="F:DNA-binding transcription factor activity"/>
    <property type="evidence" value="ECO:0007669"/>
    <property type="project" value="InterPro"/>
</dbReference>
<evidence type="ECO:0000256" key="1">
    <source>
        <dbReference type="ARBA" id="ARBA00023015"/>
    </source>
</evidence>
<evidence type="ECO:0000259" key="4">
    <source>
        <dbReference type="PROSITE" id="PS50995"/>
    </source>
</evidence>
<proteinExistence type="predicted"/>
<dbReference type="Pfam" id="PF12802">
    <property type="entry name" value="MarR_2"/>
    <property type="match status" value="1"/>
</dbReference>
<dbReference type="PANTHER" id="PTHR42756">
    <property type="entry name" value="TRANSCRIPTIONAL REGULATOR, MARR"/>
    <property type="match status" value="1"/>
</dbReference>
<accession>A0A348B6R7</accession>
<dbReference type="KEGG" id="sacd:HS1genome_2258"/>
<feature type="domain" description="HTH marR-type" evidence="4">
    <location>
        <begin position="13"/>
        <end position="140"/>
    </location>
</feature>
<reference evidence="6" key="1">
    <citation type="submission" date="2018-04" db="EMBL/GenBank/DDBJ databases">
        <title>Complete genome sequence of Sulfodiicoccus acidiphilus strain HS-1.</title>
        <authorList>
            <person name="Sakai H.D."/>
            <person name="Kurosawa N."/>
        </authorList>
    </citation>
    <scope>NUCLEOTIDE SEQUENCE [LARGE SCALE GENOMIC DNA]</scope>
    <source>
        <strain evidence="6">HS-1</strain>
    </source>
</reference>
<dbReference type="Proteomes" id="UP000276741">
    <property type="component" value="Chromosome"/>
</dbReference>
<dbReference type="Gene3D" id="1.10.10.10">
    <property type="entry name" value="Winged helix-like DNA-binding domain superfamily/Winged helix DNA-binding domain"/>
    <property type="match status" value="1"/>
</dbReference>
<evidence type="ECO:0000313" key="5">
    <source>
        <dbReference type="EMBL" id="BBD73869.1"/>
    </source>
</evidence>
<keyword evidence="6" id="KW-1185">Reference proteome</keyword>
<dbReference type="PRINTS" id="PR00598">
    <property type="entry name" value="HTHMARR"/>
</dbReference>
<gene>
    <name evidence="5" type="ORF">HS1genome_2258</name>
</gene>
<dbReference type="InterPro" id="IPR036390">
    <property type="entry name" value="WH_DNA-bd_sf"/>
</dbReference>
<organism evidence="5 6">
    <name type="scientific">Sulfodiicoccus acidiphilus</name>
    <dbReference type="NCBI Taxonomy" id="1670455"/>
    <lineage>
        <taxon>Archaea</taxon>
        <taxon>Thermoproteota</taxon>
        <taxon>Thermoprotei</taxon>
        <taxon>Sulfolobales</taxon>
        <taxon>Sulfolobaceae</taxon>
        <taxon>Sulfodiicoccus</taxon>
    </lineage>
</organism>
<dbReference type="PROSITE" id="PS50995">
    <property type="entry name" value="HTH_MARR_2"/>
    <property type="match status" value="1"/>
</dbReference>
<dbReference type="EMBL" id="AP018553">
    <property type="protein sequence ID" value="BBD73869.1"/>
    <property type="molecule type" value="Genomic_DNA"/>
</dbReference>
<sequence length="155" mass="17679">MKGMEGLDALKIWDDLFRSFKRVLREAEKKISAVGLTWTEFRILSLICGEPKSMATLANETMLSPAAITSLIDKLESQGYAKRIRCATDRRLVKVELTEEGLALLSKAREIQRAYIESILPSLAQELQDVLMEINEWERKRPAQQLQEKGLKLSE</sequence>
<dbReference type="InterPro" id="IPR000835">
    <property type="entry name" value="HTH_MarR-typ"/>
</dbReference>
<dbReference type="SUPFAM" id="SSF46785">
    <property type="entry name" value="Winged helix' DNA-binding domain"/>
    <property type="match status" value="1"/>
</dbReference>
<protein>
    <recommendedName>
        <fullName evidence="4">HTH marR-type domain-containing protein</fullName>
    </recommendedName>
</protein>
<keyword evidence="1" id="KW-0805">Transcription regulation</keyword>
<evidence type="ECO:0000313" key="6">
    <source>
        <dbReference type="Proteomes" id="UP000276741"/>
    </source>
</evidence>
<keyword evidence="3" id="KW-0804">Transcription</keyword>
<dbReference type="InterPro" id="IPR036388">
    <property type="entry name" value="WH-like_DNA-bd_sf"/>
</dbReference>
<dbReference type="SMART" id="SM00347">
    <property type="entry name" value="HTH_MARR"/>
    <property type="match status" value="1"/>
</dbReference>
<evidence type="ECO:0000256" key="3">
    <source>
        <dbReference type="ARBA" id="ARBA00023163"/>
    </source>
</evidence>
<dbReference type="GO" id="GO:0003677">
    <property type="term" value="F:DNA binding"/>
    <property type="evidence" value="ECO:0007669"/>
    <property type="project" value="UniProtKB-KW"/>
</dbReference>
<evidence type="ECO:0000256" key="2">
    <source>
        <dbReference type="ARBA" id="ARBA00023125"/>
    </source>
</evidence>
<name>A0A348B6R7_9CREN</name>
<dbReference type="PANTHER" id="PTHR42756:SF1">
    <property type="entry name" value="TRANSCRIPTIONAL REPRESSOR OF EMRAB OPERON"/>
    <property type="match status" value="1"/>
</dbReference>